<sequence>MLKTKHILLLLEWYDYRIHRGVAMIARKYGWQLNCPKDMVANEGFLKDWQGDGCIALLECRDTLDYFWKNNIPLVDLGLHSYKRPVPRVVTDNRQIGRLAAEHFRDHGYREVFTFDHGGKTMFRERFEGLREFMESEGGKVTMLGSSRTVKPDIIEKLSQVVEREGKRLKETSVGLFAYEDTMASEMISLCLQQELKVPENIAVLGVDNDDLINSGLTIGLSSIDSDQEGLGMAAGELLQSVFRGENCPKDILVHRHPPKGVVTRGSTDCYAVNNAVVAKALHWIHKNFYMGIQAIDVANAVGVSQQGLQKAFAKSYTRSPGEEIRQQRIQAVAHLLGTTNASLDEIAENCGYYSVNSLINNFKAAYGTTPGKYRQLKRAEYLI</sequence>
<dbReference type="InterPro" id="IPR028082">
    <property type="entry name" value="Peripla_BP_I"/>
</dbReference>
<name>A0A6B2LZL0_9BACT</name>
<dbReference type="PROSITE" id="PS00041">
    <property type="entry name" value="HTH_ARAC_FAMILY_1"/>
    <property type="match status" value="1"/>
</dbReference>
<feature type="domain" description="HTH araC/xylS-type" evidence="4">
    <location>
        <begin position="279"/>
        <end position="377"/>
    </location>
</feature>
<comment type="caution">
    <text evidence="5">The sequence shown here is derived from an EMBL/GenBank/DDBJ whole genome shotgun (WGS) entry which is preliminary data.</text>
</comment>
<dbReference type="SUPFAM" id="SSF53822">
    <property type="entry name" value="Periplasmic binding protein-like I"/>
    <property type="match status" value="1"/>
</dbReference>
<dbReference type="RefSeq" id="WP_163963208.1">
    <property type="nucleotide sequence ID" value="NZ_JAAGNX010000001.1"/>
</dbReference>
<dbReference type="Pfam" id="PF12833">
    <property type="entry name" value="HTH_18"/>
    <property type="match status" value="1"/>
</dbReference>
<evidence type="ECO:0000256" key="1">
    <source>
        <dbReference type="ARBA" id="ARBA00023015"/>
    </source>
</evidence>
<dbReference type="PANTHER" id="PTHR30146:SF24">
    <property type="entry name" value="XYLOSE OPERON REGULATORY PROTEIN"/>
    <property type="match status" value="1"/>
</dbReference>
<keyword evidence="3" id="KW-0804">Transcription</keyword>
<dbReference type="Gene3D" id="3.40.50.2300">
    <property type="match status" value="2"/>
</dbReference>
<evidence type="ECO:0000313" key="5">
    <source>
        <dbReference type="EMBL" id="NDV61883.1"/>
    </source>
</evidence>
<dbReference type="SUPFAM" id="SSF46689">
    <property type="entry name" value="Homeodomain-like"/>
    <property type="match status" value="1"/>
</dbReference>
<evidence type="ECO:0000313" key="6">
    <source>
        <dbReference type="Proteomes" id="UP000478417"/>
    </source>
</evidence>
<dbReference type="SMART" id="SM00342">
    <property type="entry name" value="HTH_ARAC"/>
    <property type="match status" value="1"/>
</dbReference>
<dbReference type="GO" id="GO:0000976">
    <property type="term" value="F:transcription cis-regulatory region binding"/>
    <property type="evidence" value="ECO:0007669"/>
    <property type="project" value="TreeGrafter"/>
</dbReference>
<evidence type="ECO:0000259" key="4">
    <source>
        <dbReference type="PROSITE" id="PS01124"/>
    </source>
</evidence>
<keyword evidence="1" id="KW-0805">Transcription regulation</keyword>
<dbReference type="InterPro" id="IPR046335">
    <property type="entry name" value="LacI/GalR-like_sensor"/>
</dbReference>
<proteinExistence type="predicted"/>
<gene>
    <name evidence="5" type="ORF">G0Q06_05420</name>
</gene>
<dbReference type="Gene3D" id="1.10.10.60">
    <property type="entry name" value="Homeodomain-like"/>
    <property type="match status" value="1"/>
</dbReference>
<evidence type="ECO:0000256" key="2">
    <source>
        <dbReference type="ARBA" id="ARBA00023125"/>
    </source>
</evidence>
<keyword evidence="6" id="KW-1185">Reference proteome</keyword>
<evidence type="ECO:0000256" key="3">
    <source>
        <dbReference type="ARBA" id="ARBA00023163"/>
    </source>
</evidence>
<keyword evidence="2" id="KW-0238">DNA-binding</keyword>
<organism evidence="5 6">
    <name type="scientific">Oceanipulchritudo coccoides</name>
    <dbReference type="NCBI Taxonomy" id="2706888"/>
    <lineage>
        <taxon>Bacteria</taxon>
        <taxon>Pseudomonadati</taxon>
        <taxon>Verrucomicrobiota</taxon>
        <taxon>Opitutia</taxon>
        <taxon>Puniceicoccales</taxon>
        <taxon>Oceanipulchritudinaceae</taxon>
        <taxon>Oceanipulchritudo</taxon>
    </lineage>
</organism>
<dbReference type="InterPro" id="IPR018060">
    <property type="entry name" value="HTH_AraC"/>
</dbReference>
<protein>
    <submittedName>
        <fullName evidence="5">Substrate-binding domain-containing protein</fullName>
    </submittedName>
</protein>
<dbReference type="InterPro" id="IPR009057">
    <property type="entry name" value="Homeodomain-like_sf"/>
</dbReference>
<reference evidence="5 6" key="1">
    <citation type="submission" date="2020-02" db="EMBL/GenBank/DDBJ databases">
        <title>Albibacoteraceae fam. nov., the first described family within the subdivision 4 Verrucomicrobia.</title>
        <authorList>
            <person name="Xi F."/>
        </authorList>
    </citation>
    <scope>NUCLEOTIDE SEQUENCE [LARGE SCALE GENOMIC DNA]</scope>
    <source>
        <strain evidence="5 6">CK1056</strain>
    </source>
</reference>
<accession>A0A6B2LZL0</accession>
<dbReference type="PANTHER" id="PTHR30146">
    <property type="entry name" value="LACI-RELATED TRANSCRIPTIONAL REPRESSOR"/>
    <property type="match status" value="1"/>
</dbReference>
<dbReference type="Pfam" id="PF13377">
    <property type="entry name" value="Peripla_BP_3"/>
    <property type="match status" value="1"/>
</dbReference>
<dbReference type="Proteomes" id="UP000478417">
    <property type="component" value="Unassembled WGS sequence"/>
</dbReference>
<dbReference type="AlphaFoldDB" id="A0A6B2LZL0"/>
<dbReference type="InterPro" id="IPR018062">
    <property type="entry name" value="HTH_AraC-typ_CS"/>
</dbReference>
<dbReference type="PROSITE" id="PS01124">
    <property type="entry name" value="HTH_ARAC_FAMILY_2"/>
    <property type="match status" value="1"/>
</dbReference>
<dbReference type="EMBL" id="JAAGNX010000001">
    <property type="protein sequence ID" value="NDV61883.1"/>
    <property type="molecule type" value="Genomic_DNA"/>
</dbReference>
<dbReference type="GO" id="GO:0003700">
    <property type="term" value="F:DNA-binding transcription factor activity"/>
    <property type="evidence" value="ECO:0007669"/>
    <property type="project" value="InterPro"/>
</dbReference>